<protein>
    <submittedName>
        <fullName evidence="2">Uncharacterized protein</fullName>
    </submittedName>
</protein>
<keyword evidence="3" id="KW-1185">Reference proteome</keyword>
<evidence type="ECO:0000256" key="1">
    <source>
        <dbReference type="SAM" id="MobiDB-lite"/>
    </source>
</evidence>
<sequence length="138" mass="14994">MILVVRDHLERFLAGIYESFSNGSAPDLAEMLHVERLSLELNRVYVAFGWRRGLGVVDLRKEDLVEERSITRSGSEFGVQRGAGGDLKQRCWIGNWEKGCSTGGGKGGRKEKGWGEVAWSGGSGGLGPDVRGEEGNKG</sequence>
<proteinExistence type="predicted"/>
<gene>
    <name evidence="2" type="ORF">ACH5RR_013228</name>
</gene>
<reference evidence="2 3" key="1">
    <citation type="submission" date="2024-11" db="EMBL/GenBank/DDBJ databases">
        <title>A near-complete genome assembly of Cinchona calisaya.</title>
        <authorList>
            <person name="Lian D.C."/>
            <person name="Zhao X.W."/>
            <person name="Wei L."/>
        </authorList>
    </citation>
    <scope>NUCLEOTIDE SEQUENCE [LARGE SCALE GENOMIC DNA]</scope>
    <source>
        <tissue evidence="2">Nenye</tissue>
    </source>
</reference>
<organism evidence="2 3">
    <name type="scientific">Cinchona calisaya</name>
    <dbReference type="NCBI Taxonomy" id="153742"/>
    <lineage>
        <taxon>Eukaryota</taxon>
        <taxon>Viridiplantae</taxon>
        <taxon>Streptophyta</taxon>
        <taxon>Embryophyta</taxon>
        <taxon>Tracheophyta</taxon>
        <taxon>Spermatophyta</taxon>
        <taxon>Magnoliopsida</taxon>
        <taxon>eudicotyledons</taxon>
        <taxon>Gunneridae</taxon>
        <taxon>Pentapetalae</taxon>
        <taxon>asterids</taxon>
        <taxon>lamiids</taxon>
        <taxon>Gentianales</taxon>
        <taxon>Rubiaceae</taxon>
        <taxon>Cinchonoideae</taxon>
        <taxon>Cinchoneae</taxon>
        <taxon>Cinchona</taxon>
    </lineage>
</organism>
<dbReference type="Proteomes" id="UP001630127">
    <property type="component" value="Unassembled WGS sequence"/>
</dbReference>
<dbReference type="EMBL" id="JBJUIK010000006">
    <property type="protein sequence ID" value="KAL3524856.1"/>
    <property type="molecule type" value="Genomic_DNA"/>
</dbReference>
<feature type="region of interest" description="Disordered" evidence="1">
    <location>
        <begin position="102"/>
        <end position="138"/>
    </location>
</feature>
<accession>A0ABD2ZZG9</accession>
<comment type="caution">
    <text evidence="2">The sequence shown here is derived from an EMBL/GenBank/DDBJ whole genome shotgun (WGS) entry which is preliminary data.</text>
</comment>
<evidence type="ECO:0000313" key="3">
    <source>
        <dbReference type="Proteomes" id="UP001630127"/>
    </source>
</evidence>
<evidence type="ECO:0000313" key="2">
    <source>
        <dbReference type="EMBL" id="KAL3524856.1"/>
    </source>
</evidence>
<dbReference type="AlphaFoldDB" id="A0ABD2ZZG9"/>
<name>A0ABD2ZZG9_9GENT</name>